<dbReference type="RefSeq" id="WP_230217623.1">
    <property type="nucleotide sequence ID" value="NZ_JAJKFT010000004.1"/>
</dbReference>
<accession>A0A9X1SIT0</accession>
<reference evidence="1" key="1">
    <citation type="submission" date="2021-11" db="EMBL/GenBank/DDBJ databases">
        <title>Genome sequence.</title>
        <authorList>
            <person name="Sun Q."/>
        </authorList>
    </citation>
    <scope>NUCLEOTIDE SEQUENCE</scope>
    <source>
        <strain evidence="1">JC732</strain>
    </source>
</reference>
<name>A0A9X1SIT0_9BACT</name>
<dbReference type="Proteomes" id="UP001139103">
    <property type="component" value="Unassembled WGS sequence"/>
</dbReference>
<comment type="caution">
    <text evidence="1">The sequence shown here is derived from an EMBL/GenBank/DDBJ whole genome shotgun (WGS) entry which is preliminary data.</text>
</comment>
<organism evidence="1 2">
    <name type="scientific">Blastopirellula sediminis</name>
    <dbReference type="NCBI Taxonomy" id="2894196"/>
    <lineage>
        <taxon>Bacteria</taxon>
        <taxon>Pseudomonadati</taxon>
        <taxon>Planctomycetota</taxon>
        <taxon>Planctomycetia</taxon>
        <taxon>Pirellulales</taxon>
        <taxon>Pirellulaceae</taxon>
        <taxon>Blastopirellula</taxon>
    </lineage>
</organism>
<keyword evidence="2" id="KW-1185">Reference proteome</keyword>
<proteinExistence type="predicted"/>
<evidence type="ECO:0000313" key="2">
    <source>
        <dbReference type="Proteomes" id="UP001139103"/>
    </source>
</evidence>
<protein>
    <submittedName>
        <fullName evidence="1">Uncharacterized protein</fullName>
    </submittedName>
</protein>
<dbReference type="EMBL" id="JAJKFT010000004">
    <property type="protein sequence ID" value="MCC9628394.1"/>
    <property type="molecule type" value="Genomic_DNA"/>
</dbReference>
<evidence type="ECO:0000313" key="1">
    <source>
        <dbReference type="EMBL" id="MCC9628394.1"/>
    </source>
</evidence>
<dbReference type="AlphaFoldDB" id="A0A9X1SIT0"/>
<sequence length="68" mass="8026">MHAPIYGLTGLKRRWDRRVIGSRKLPIYEQLHADFPTYLSRSTLPCLHELLHWLQSCVNLDMGVFLVY</sequence>
<gene>
    <name evidence="1" type="ORF">LOC68_08305</name>
</gene>